<reference evidence="3 4" key="1">
    <citation type="submission" date="2023-08" db="EMBL/GenBank/DDBJ databases">
        <authorList>
            <person name="Folkvardsen B D."/>
            <person name="Norman A."/>
        </authorList>
    </citation>
    <scope>NUCLEOTIDE SEQUENCE [LARGE SCALE GENOMIC DNA]</scope>
    <source>
        <strain evidence="3 4">Mu0050</strain>
    </source>
</reference>
<accession>A0ABM9MES5</accession>
<evidence type="ECO:0000256" key="1">
    <source>
        <dbReference type="SAM" id="MobiDB-lite"/>
    </source>
</evidence>
<dbReference type="RefSeq" id="WP_316510049.1">
    <property type="nucleotide sequence ID" value="NZ_OY726395.1"/>
</dbReference>
<evidence type="ECO:0000256" key="2">
    <source>
        <dbReference type="SAM" id="Phobius"/>
    </source>
</evidence>
<evidence type="ECO:0000313" key="4">
    <source>
        <dbReference type="Proteomes" id="UP001190466"/>
    </source>
</evidence>
<gene>
    <name evidence="3" type="ORF">MU0050_002637</name>
</gene>
<name>A0ABM9MES5_9MYCO</name>
<proteinExistence type="predicted"/>
<feature type="compositionally biased region" description="Low complexity" evidence="1">
    <location>
        <begin position="1"/>
        <end position="18"/>
    </location>
</feature>
<dbReference type="Proteomes" id="UP001190466">
    <property type="component" value="Chromosome"/>
</dbReference>
<dbReference type="PANTHER" id="PTHR30188">
    <property type="entry name" value="ABC TRANSPORTER PERMEASE PROTEIN-RELATED"/>
    <property type="match status" value="1"/>
</dbReference>
<dbReference type="EMBL" id="OY726395">
    <property type="protein sequence ID" value="CAJ1583474.1"/>
    <property type="molecule type" value="Genomic_DNA"/>
</dbReference>
<feature type="transmembrane region" description="Helical" evidence="2">
    <location>
        <begin position="73"/>
        <end position="99"/>
    </location>
</feature>
<feature type="transmembrane region" description="Helical" evidence="2">
    <location>
        <begin position="175"/>
        <end position="205"/>
    </location>
</feature>
<feature type="transmembrane region" description="Helical" evidence="2">
    <location>
        <begin position="225"/>
        <end position="246"/>
    </location>
</feature>
<dbReference type="PANTHER" id="PTHR30188:SF13">
    <property type="entry name" value="CONSERVED HYPOTHETICAL INTEGRAL MEMBRANE PROTEIN YRBE3B"/>
    <property type="match status" value="1"/>
</dbReference>
<keyword evidence="2" id="KW-0812">Transmembrane</keyword>
<feature type="region of interest" description="Disordered" evidence="1">
    <location>
        <begin position="1"/>
        <end position="21"/>
    </location>
</feature>
<feature type="transmembrane region" description="Helical" evidence="2">
    <location>
        <begin position="267"/>
        <end position="285"/>
    </location>
</feature>
<dbReference type="Pfam" id="PF02405">
    <property type="entry name" value="MlaE"/>
    <property type="match status" value="1"/>
</dbReference>
<sequence length="294" mass="30441">MTSTATTPTAGPAAGPSAQFPRARRTVSGWVQGWNRLGLQTQFYGLTIRGVGDALTNYKVELLRLVAQMSLGIGALAIIGGTLVIVGFLTLSAGAWIAVQAYNQLADVGVEALAGFTSAFLNVRITSPLVAGIGLAATVGAGATAQLGAMRINEEIDALEVMGIRSIAYLASTRVLAGVLVVIPLYCIAVQVAFVAARVGTTVFYGQSTGVYDHYFNTFLNPVDLIWSFIQAISIAVVVMLVHTYYGFTASGGPAGVGEAVGRAVRASLVVSAFVTLLVSLAIYGESGNFNLAG</sequence>
<protein>
    <submittedName>
        <fullName evidence="3">ABC transporter permease</fullName>
    </submittedName>
</protein>
<dbReference type="InterPro" id="IPR030802">
    <property type="entry name" value="Permease_MalE"/>
</dbReference>
<evidence type="ECO:0000313" key="3">
    <source>
        <dbReference type="EMBL" id="CAJ1583474.1"/>
    </source>
</evidence>
<keyword evidence="2" id="KW-1133">Transmembrane helix</keyword>
<keyword evidence="2" id="KW-0472">Membrane</keyword>
<organism evidence="3 4">
    <name type="scientific">[Mycobacterium] wendilense</name>
    <dbReference type="NCBI Taxonomy" id="3064284"/>
    <lineage>
        <taxon>Bacteria</taxon>
        <taxon>Bacillati</taxon>
        <taxon>Actinomycetota</taxon>
        <taxon>Actinomycetes</taxon>
        <taxon>Mycobacteriales</taxon>
        <taxon>Mycobacteriaceae</taxon>
        <taxon>Mycolicibacter</taxon>
    </lineage>
</organism>
<keyword evidence="4" id="KW-1185">Reference proteome</keyword>
<feature type="transmembrane region" description="Helical" evidence="2">
    <location>
        <begin position="119"/>
        <end position="143"/>
    </location>
</feature>